<keyword evidence="9" id="KW-0812">Transmembrane</keyword>
<evidence type="ECO:0000256" key="1">
    <source>
        <dbReference type="ARBA" id="ARBA00001971"/>
    </source>
</evidence>
<dbReference type="GO" id="GO:0005506">
    <property type="term" value="F:iron ion binding"/>
    <property type="evidence" value="ECO:0007669"/>
    <property type="project" value="InterPro"/>
</dbReference>
<evidence type="ECO:0000256" key="2">
    <source>
        <dbReference type="ARBA" id="ARBA00010617"/>
    </source>
</evidence>
<evidence type="ECO:0000313" key="12">
    <source>
        <dbReference type="Proteomes" id="UP000663828"/>
    </source>
</evidence>
<name>A0A815EE39_ADIRI</name>
<dbReference type="PANTHER" id="PTHR24291:SF50">
    <property type="entry name" value="BIFUNCTIONAL ALBAFLAVENONE MONOOXYGENASE_TERPENE SYNTHASE"/>
    <property type="match status" value="1"/>
</dbReference>
<dbReference type="GO" id="GO:0020037">
    <property type="term" value="F:heme binding"/>
    <property type="evidence" value="ECO:0007669"/>
    <property type="project" value="InterPro"/>
</dbReference>
<dbReference type="Pfam" id="PF00067">
    <property type="entry name" value="p450"/>
    <property type="match status" value="1"/>
</dbReference>
<keyword evidence="7" id="KW-0503">Monooxygenase</keyword>
<evidence type="ECO:0000256" key="3">
    <source>
        <dbReference type="ARBA" id="ARBA00022617"/>
    </source>
</evidence>
<dbReference type="InterPro" id="IPR002401">
    <property type="entry name" value="Cyt_P450_E_grp-I"/>
</dbReference>
<sequence length="511" mass="58443">MALLTVLYVLLGSISFIIFYIYWKYIYTKKCLYHMFRNQGIPCEPFVPFVGQLSDIRRASVNDNAMDYRLALAKKHGYVYVSGFGPSIHLNVMEPDMLADVFGRSHAQDYNKPEDTVAVFEPLIGKHNLLTSEGEEHDRARKMLNPAFNFIKLQSMIPIIVDQTSRAIDDLLSSAKQGQVVDLQTEFTNLTLAIISSSAFGKSLETMKNAKQIVSHAFNDLLAAIAYRTMRAINVMPIICRLPFWRKNIVDKGSREIFQFVDQIIADRRSHRSTSLSTNEDLLDLLLTAVDNEGEFFSNEEIKDQALTFVFAGHETTGHLITWIMYILMTHNDVLQVCREEIDRVLPNGTPPDAERISKLVVCEAIIQETLRLYPPAPFMIRKCIREHIIGSKEHRQIQVPVGATILLNSYVLHRREEFWPRPEEFDYTRWIRDPITGLKPKLTHPFCYLPFAAGPRNCIGQNFALLEAKIMLAALVQRCQFELEPGQKIIPETCVTMSPKYGLRAKIAQR</sequence>
<evidence type="ECO:0000256" key="6">
    <source>
        <dbReference type="ARBA" id="ARBA00023004"/>
    </source>
</evidence>
<gene>
    <name evidence="10" type="ORF">EDS130_LOCUS23857</name>
    <name evidence="11" type="ORF">XAT740_LOCUS29529</name>
</gene>
<comment type="caution">
    <text evidence="11">The sequence shown here is derived from an EMBL/GenBank/DDBJ whole genome shotgun (WGS) entry which is preliminary data.</text>
</comment>
<keyword evidence="6 8" id="KW-0408">Iron</keyword>
<evidence type="ECO:0000313" key="10">
    <source>
        <dbReference type="EMBL" id="CAF1174046.1"/>
    </source>
</evidence>
<dbReference type="Proteomes" id="UP000663852">
    <property type="component" value="Unassembled WGS sequence"/>
</dbReference>
<evidence type="ECO:0000256" key="5">
    <source>
        <dbReference type="ARBA" id="ARBA00023002"/>
    </source>
</evidence>
<dbReference type="EMBL" id="CAJNOJ010000132">
    <property type="protein sequence ID" value="CAF1174046.1"/>
    <property type="molecule type" value="Genomic_DNA"/>
</dbReference>
<dbReference type="FunFam" id="1.10.630.10:FF:000182">
    <property type="entry name" value="Cytochrome P450 3A4"/>
    <property type="match status" value="1"/>
</dbReference>
<feature type="transmembrane region" description="Helical" evidence="9">
    <location>
        <begin position="6"/>
        <end position="27"/>
    </location>
</feature>
<dbReference type="OrthoDB" id="1470350at2759"/>
<keyword evidence="12" id="KW-1185">Reference proteome</keyword>
<evidence type="ECO:0000256" key="9">
    <source>
        <dbReference type="SAM" id="Phobius"/>
    </source>
</evidence>
<proteinExistence type="inferred from homology"/>
<dbReference type="Gene3D" id="1.10.630.10">
    <property type="entry name" value="Cytochrome P450"/>
    <property type="match status" value="1"/>
</dbReference>
<comment type="cofactor">
    <cofactor evidence="1 8">
        <name>heme</name>
        <dbReference type="ChEBI" id="CHEBI:30413"/>
    </cofactor>
</comment>
<keyword evidence="3 8" id="KW-0349">Heme</keyword>
<dbReference type="InterPro" id="IPR001128">
    <property type="entry name" value="Cyt_P450"/>
</dbReference>
<evidence type="ECO:0000256" key="7">
    <source>
        <dbReference type="ARBA" id="ARBA00023033"/>
    </source>
</evidence>
<dbReference type="AlphaFoldDB" id="A0A815EE39"/>
<dbReference type="InterPro" id="IPR050196">
    <property type="entry name" value="Cytochrome_P450_Monoox"/>
</dbReference>
<evidence type="ECO:0008006" key="13">
    <source>
        <dbReference type="Google" id="ProtNLM"/>
    </source>
</evidence>
<keyword evidence="9" id="KW-0472">Membrane</keyword>
<dbReference type="InterPro" id="IPR036396">
    <property type="entry name" value="Cyt_P450_sf"/>
</dbReference>
<keyword evidence="4 8" id="KW-0479">Metal-binding</keyword>
<keyword evidence="9" id="KW-1133">Transmembrane helix</keyword>
<evidence type="ECO:0000256" key="8">
    <source>
        <dbReference type="PIRSR" id="PIRSR602401-1"/>
    </source>
</evidence>
<dbReference type="PRINTS" id="PR00385">
    <property type="entry name" value="P450"/>
</dbReference>
<dbReference type="PANTHER" id="PTHR24291">
    <property type="entry name" value="CYTOCHROME P450 FAMILY 4"/>
    <property type="match status" value="1"/>
</dbReference>
<protein>
    <recommendedName>
        <fullName evidence="13">Cytochrome P450</fullName>
    </recommendedName>
</protein>
<dbReference type="EMBL" id="CAJNOR010002577">
    <property type="protein sequence ID" value="CAF1313775.1"/>
    <property type="molecule type" value="Genomic_DNA"/>
</dbReference>
<dbReference type="Proteomes" id="UP000663828">
    <property type="component" value="Unassembled WGS sequence"/>
</dbReference>
<dbReference type="GO" id="GO:0004497">
    <property type="term" value="F:monooxygenase activity"/>
    <property type="evidence" value="ECO:0007669"/>
    <property type="project" value="UniProtKB-KW"/>
</dbReference>
<dbReference type="GO" id="GO:0016705">
    <property type="term" value="F:oxidoreductase activity, acting on paired donors, with incorporation or reduction of molecular oxygen"/>
    <property type="evidence" value="ECO:0007669"/>
    <property type="project" value="InterPro"/>
</dbReference>
<organism evidence="11 12">
    <name type="scientific">Adineta ricciae</name>
    <name type="common">Rotifer</name>
    <dbReference type="NCBI Taxonomy" id="249248"/>
    <lineage>
        <taxon>Eukaryota</taxon>
        <taxon>Metazoa</taxon>
        <taxon>Spiralia</taxon>
        <taxon>Gnathifera</taxon>
        <taxon>Rotifera</taxon>
        <taxon>Eurotatoria</taxon>
        <taxon>Bdelloidea</taxon>
        <taxon>Adinetida</taxon>
        <taxon>Adinetidae</taxon>
        <taxon>Adineta</taxon>
    </lineage>
</organism>
<evidence type="ECO:0000313" key="11">
    <source>
        <dbReference type="EMBL" id="CAF1313775.1"/>
    </source>
</evidence>
<feature type="binding site" description="axial binding residue" evidence="8">
    <location>
        <position position="459"/>
    </location>
    <ligand>
        <name>heme</name>
        <dbReference type="ChEBI" id="CHEBI:30413"/>
    </ligand>
    <ligandPart>
        <name>Fe</name>
        <dbReference type="ChEBI" id="CHEBI:18248"/>
    </ligandPart>
</feature>
<dbReference type="PRINTS" id="PR00463">
    <property type="entry name" value="EP450I"/>
</dbReference>
<comment type="similarity">
    <text evidence="2">Belongs to the cytochrome P450 family.</text>
</comment>
<accession>A0A815EE39</accession>
<evidence type="ECO:0000256" key="4">
    <source>
        <dbReference type="ARBA" id="ARBA00022723"/>
    </source>
</evidence>
<dbReference type="SUPFAM" id="SSF48264">
    <property type="entry name" value="Cytochrome P450"/>
    <property type="match status" value="1"/>
</dbReference>
<keyword evidence="5" id="KW-0560">Oxidoreductase</keyword>
<reference evidence="11" key="1">
    <citation type="submission" date="2021-02" db="EMBL/GenBank/DDBJ databases">
        <authorList>
            <person name="Nowell W R."/>
        </authorList>
    </citation>
    <scope>NUCLEOTIDE SEQUENCE</scope>
</reference>